<evidence type="ECO:0000313" key="3">
    <source>
        <dbReference type="Proteomes" id="UP000004263"/>
    </source>
</evidence>
<dbReference type="PROSITE" id="PS51257">
    <property type="entry name" value="PROKAR_LIPOPROTEIN"/>
    <property type="match status" value="1"/>
</dbReference>
<sequence length="151" mass="17274">MQIIKVVCLSWLLVVLQACSPISMQPEQAQQANVLAQLPDWYHQSLGYQVYGGNNYTQQPPALARLMQEADAAFMRGDYDQCQILLERAQRINSQNASVYIRLSMLAWLQNNAQLAIQMARRALVFVGDDVQARQEVERLIQTIEDRTYTL</sequence>
<dbReference type="RefSeq" id="WP_007018630.1">
    <property type="nucleotide sequence ID" value="NZ_CH724117.1"/>
</dbReference>
<dbReference type="AlphaFoldDB" id="Q1MY66"/>
<organism evidence="2 3">
    <name type="scientific">Bermanella marisrubri</name>
    <dbReference type="NCBI Taxonomy" id="207949"/>
    <lineage>
        <taxon>Bacteria</taxon>
        <taxon>Pseudomonadati</taxon>
        <taxon>Pseudomonadota</taxon>
        <taxon>Gammaproteobacteria</taxon>
        <taxon>Oceanospirillales</taxon>
        <taxon>Oceanospirillaceae</taxon>
        <taxon>Bermanella</taxon>
    </lineage>
</organism>
<evidence type="ECO:0000256" key="1">
    <source>
        <dbReference type="SAM" id="SignalP"/>
    </source>
</evidence>
<dbReference type="EMBL" id="AAQH01000029">
    <property type="protein sequence ID" value="EAT10894.1"/>
    <property type="molecule type" value="Genomic_DNA"/>
</dbReference>
<accession>Q1MY66</accession>
<feature type="chain" id="PRO_5004194422" evidence="1">
    <location>
        <begin position="21"/>
        <end position="151"/>
    </location>
</feature>
<dbReference type="Gene3D" id="1.25.40.10">
    <property type="entry name" value="Tetratricopeptide repeat domain"/>
    <property type="match status" value="1"/>
</dbReference>
<gene>
    <name evidence="2" type="ORF">RED65_12625</name>
</gene>
<feature type="signal peptide" evidence="1">
    <location>
        <begin position="1"/>
        <end position="20"/>
    </location>
</feature>
<name>Q1MY66_9GAMM</name>
<keyword evidence="1" id="KW-0732">Signal</keyword>
<dbReference type="STRING" id="207949.RED65_12625"/>
<evidence type="ECO:0000313" key="2">
    <source>
        <dbReference type="EMBL" id="EAT10894.1"/>
    </source>
</evidence>
<proteinExistence type="predicted"/>
<dbReference type="SUPFAM" id="SSF48452">
    <property type="entry name" value="TPR-like"/>
    <property type="match status" value="1"/>
</dbReference>
<dbReference type="Proteomes" id="UP000004263">
    <property type="component" value="Unassembled WGS sequence"/>
</dbReference>
<dbReference type="HOGENOM" id="CLU_1727774_0_0_6"/>
<dbReference type="InterPro" id="IPR011990">
    <property type="entry name" value="TPR-like_helical_dom_sf"/>
</dbReference>
<protein>
    <submittedName>
        <fullName evidence="2">Uncharacterized protein</fullName>
    </submittedName>
</protein>
<comment type="caution">
    <text evidence="2">The sequence shown here is derived from an EMBL/GenBank/DDBJ whole genome shotgun (WGS) entry which is preliminary data.</text>
</comment>
<reference evidence="2 3" key="1">
    <citation type="submission" date="2006-03" db="EMBL/GenBank/DDBJ databases">
        <authorList>
            <person name="Pinhassi J."/>
            <person name="Pedros-Alio C."/>
            <person name="Ferriera S."/>
            <person name="Johnson J."/>
            <person name="Kravitz S."/>
            <person name="Halpern A."/>
            <person name="Remington K."/>
            <person name="Beeson K."/>
            <person name="Tran B."/>
            <person name="Rogers Y.-H."/>
            <person name="Friedman R."/>
            <person name="Venter J.C."/>
        </authorList>
    </citation>
    <scope>NUCLEOTIDE SEQUENCE [LARGE SCALE GENOMIC DNA]</scope>
    <source>
        <strain evidence="2 3">RED65</strain>
    </source>
</reference>
<keyword evidence="3" id="KW-1185">Reference proteome</keyword>